<keyword evidence="3" id="KW-1185">Reference proteome</keyword>
<sequence length="108" mass="12071">MEPAFRVATPGRPFNTLPVVVAPVTDLILEDVERQLNRATDLETEEAVSVLRTAREDLQALGNDPDVDEERRQALEERLDQRIREVQNRDAYDSGLGASMNPEEGDAP</sequence>
<dbReference type="eggNOG" id="arCOG10784">
    <property type="taxonomic scope" value="Archaea"/>
</dbReference>
<name>F8DAE9_HALXS</name>
<dbReference type="KEGG" id="hxa:Halxa_3432"/>
<organism evidence="2 3">
    <name type="scientific">Halopiger xanaduensis (strain DSM 18323 / JCM 14033 / SH-6)</name>
    <dbReference type="NCBI Taxonomy" id="797210"/>
    <lineage>
        <taxon>Archaea</taxon>
        <taxon>Methanobacteriati</taxon>
        <taxon>Methanobacteriota</taxon>
        <taxon>Stenosarchaea group</taxon>
        <taxon>Halobacteria</taxon>
        <taxon>Halobacteriales</taxon>
        <taxon>Natrialbaceae</taxon>
        <taxon>Halopiger</taxon>
    </lineage>
</organism>
<reference evidence="2 3" key="1">
    <citation type="journal article" date="2012" name="Stand. Genomic Sci.">
        <title>Complete genome sequence of Halopiger xanaduensis type strain (SH-6(T)).</title>
        <authorList>
            <person name="Anderson I."/>
            <person name="Tindall B.J."/>
            <person name="Rohde M."/>
            <person name="Lucas S."/>
            <person name="Han J."/>
            <person name="Lapidus A."/>
            <person name="Cheng J.F."/>
            <person name="Goodwin L."/>
            <person name="Pitluck S."/>
            <person name="Peters L."/>
            <person name="Pati A."/>
            <person name="Mikhailova N."/>
            <person name="Pagani I."/>
            <person name="Teshima H."/>
            <person name="Han C."/>
            <person name="Tapia R."/>
            <person name="Land M."/>
            <person name="Woyke T."/>
            <person name="Klenk H.P."/>
            <person name="Kyrpides N."/>
            <person name="Ivanova N."/>
        </authorList>
    </citation>
    <scope>NUCLEOTIDE SEQUENCE [LARGE SCALE GENOMIC DNA]</scope>
    <source>
        <strain evidence="3">DSM 18323 / JCM 14033 / SH-6</strain>
    </source>
</reference>
<dbReference type="Proteomes" id="UP000006794">
    <property type="component" value="Chromosome"/>
</dbReference>
<feature type="compositionally biased region" description="Basic and acidic residues" evidence="1">
    <location>
        <begin position="69"/>
        <end position="92"/>
    </location>
</feature>
<evidence type="ECO:0000313" key="3">
    <source>
        <dbReference type="Proteomes" id="UP000006794"/>
    </source>
</evidence>
<dbReference type="EMBL" id="CP002839">
    <property type="protein sequence ID" value="AEH38043.1"/>
    <property type="molecule type" value="Genomic_DNA"/>
</dbReference>
<protein>
    <submittedName>
        <fullName evidence="2">Uncharacterized protein</fullName>
    </submittedName>
</protein>
<dbReference type="AlphaFoldDB" id="F8DAE9"/>
<evidence type="ECO:0000313" key="2">
    <source>
        <dbReference type="EMBL" id="AEH38043.1"/>
    </source>
</evidence>
<proteinExistence type="predicted"/>
<feature type="region of interest" description="Disordered" evidence="1">
    <location>
        <begin position="57"/>
        <end position="108"/>
    </location>
</feature>
<accession>F8DAE9</accession>
<evidence type="ECO:0000256" key="1">
    <source>
        <dbReference type="SAM" id="MobiDB-lite"/>
    </source>
</evidence>
<dbReference type="STRING" id="797210.Halxa_3432"/>
<gene>
    <name evidence="2" type="ordered locus">Halxa_3432</name>
</gene>
<dbReference type="HOGENOM" id="CLU_171537_0_0_2"/>